<dbReference type="AlphaFoldDB" id="A0A7W3J435"/>
<reference evidence="1 2" key="1">
    <citation type="submission" date="2020-07" db="EMBL/GenBank/DDBJ databases">
        <title>Sequencing the genomes of 1000 actinobacteria strains.</title>
        <authorList>
            <person name="Klenk H.-P."/>
        </authorList>
    </citation>
    <scope>NUCLEOTIDE SEQUENCE [LARGE SCALE GENOMIC DNA]</scope>
    <source>
        <strain evidence="1 2">DSM 21349</strain>
    </source>
</reference>
<comment type="caution">
    <text evidence="1">The sequence shown here is derived from an EMBL/GenBank/DDBJ whole genome shotgun (WGS) entry which is preliminary data.</text>
</comment>
<dbReference type="Proteomes" id="UP000580910">
    <property type="component" value="Unassembled WGS sequence"/>
</dbReference>
<keyword evidence="2" id="KW-1185">Reference proteome</keyword>
<organism evidence="1 2">
    <name type="scientific">Nocardioides ginsengisegetis</name>
    <dbReference type="NCBI Taxonomy" id="661491"/>
    <lineage>
        <taxon>Bacteria</taxon>
        <taxon>Bacillati</taxon>
        <taxon>Actinomycetota</taxon>
        <taxon>Actinomycetes</taxon>
        <taxon>Propionibacteriales</taxon>
        <taxon>Nocardioidaceae</taxon>
        <taxon>Nocardioides</taxon>
    </lineage>
</organism>
<protein>
    <submittedName>
        <fullName evidence="1">Uncharacterized protein</fullName>
    </submittedName>
</protein>
<proteinExistence type="predicted"/>
<accession>A0A7W3J435</accession>
<gene>
    <name evidence="1" type="ORF">FB382_004283</name>
</gene>
<dbReference type="RefSeq" id="WP_182541945.1">
    <property type="nucleotide sequence ID" value="NZ_JACGXA010000003.1"/>
</dbReference>
<dbReference type="EMBL" id="JACGXA010000003">
    <property type="protein sequence ID" value="MBA8805938.1"/>
    <property type="molecule type" value="Genomic_DNA"/>
</dbReference>
<evidence type="ECO:0000313" key="1">
    <source>
        <dbReference type="EMBL" id="MBA8805938.1"/>
    </source>
</evidence>
<sequence length="45" mass="5415">MYDHTNQILKSEIDYRAMRIRSGLKGRRTRLPRVRRSVVDSDIVR</sequence>
<evidence type="ECO:0000313" key="2">
    <source>
        <dbReference type="Proteomes" id="UP000580910"/>
    </source>
</evidence>
<name>A0A7W3J435_9ACTN</name>